<dbReference type="InterPro" id="IPR013107">
    <property type="entry name" value="Acyl-CoA_DH_C"/>
</dbReference>
<reference evidence="5 6" key="1">
    <citation type="submission" date="2016-10" db="EMBL/GenBank/DDBJ databases">
        <authorList>
            <person name="de Groot N.N."/>
        </authorList>
    </citation>
    <scope>NUCLEOTIDE SEQUENCE [LARGE SCALE GENOMIC DNA]</scope>
    <source>
        <strain evidence="5 6">DSM 373</strain>
    </source>
</reference>
<dbReference type="EMBL" id="FNYQ01000048">
    <property type="protein sequence ID" value="SEJ10188.1"/>
    <property type="molecule type" value="Genomic_DNA"/>
</dbReference>
<dbReference type="InterPro" id="IPR036250">
    <property type="entry name" value="AcylCo_DH-like_C"/>
</dbReference>
<dbReference type="PANTHER" id="PTHR48083">
    <property type="entry name" value="MEDIUM-CHAIN SPECIFIC ACYL-COA DEHYDROGENASE, MITOCHONDRIAL-RELATED"/>
    <property type="match status" value="1"/>
</dbReference>
<dbReference type="Gene3D" id="1.20.140.10">
    <property type="entry name" value="Butyryl-CoA Dehydrogenase, subunit A, domain 3"/>
    <property type="match status" value="1"/>
</dbReference>
<dbReference type="PANTHER" id="PTHR48083:SF19">
    <property type="entry name" value="FLAVIN-DEPENDENT MONOOXYGENASE, OXYGENASE SUBUNIT HSAA"/>
    <property type="match status" value="1"/>
</dbReference>
<feature type="domain" description="Acyl-CoA oxidase/dehydrogenase middle" evidence="3">
    <location>
        <begin position="155"/>
        <end position="231"/>
    </location>
</feature>
<evidence type="ECO:0000256" key="1">
    <source>
        <dbReference type="ARBA" id="ARBA00022630"/>
    </source>
</evidence>
<dbReference type="InterPro" id="IPR037069">
    <property type="entry name" value="AcylCoA_DH/ox_N_sf"/>
</dbReference>
<dbReference type="GO" id="GO:0003995">
    <property type="term" value="F:acyl-CoA dehydrogenase activity"/>
    <property type="evidence" value="ECO:0007669"/>
    <property type="project" value="TreeGrafter"/>
</dbReference>
<gene>
    <name evidence="5" type="ORF">SAMN04244572_02745</name>
</gene>
<dbReference type="InterPro" id="IPR050741">
    <property type="entry name" value="Acyl-CoA_dehydrogenase"/>
</dbReference>
<dbReference type="GO" id="GO:0005737">
    <property type="term" value="C:cytoplasm"/>
    <property type="evidence" value="ECO:0007669"/>
    <property type="project" value="TreeGrafter"/>
</dbReference>
<dbReference type="InterPro" id="IPR046373">
    <property type="entry name" value="Acyl-CoA_Oxase/DH_mid-dom_sf"/>
</dbReference>
<sequence>MTNQVRLAVVEGGEAVEAAAWEGNEVVSPDSPELELLLADIAWDAEARRQPGQEGHPWRALTLIRRARLGALRLPRESGGGGASLRELFRVVIRLAEADPDVAHILRAHYLLTDEFLRAPAGAVRDERLRRVAAGEIFGNAYTELSTKAVGDYRFETRLSPDGDGYRLNGTKYFSTGTLYADWVFVTASLEDGSPAGAIVPTSRPGVRIVDDWDGIGQKYTGSGTTHFDDVRVESDEVALRDTATQFNALAQLYLHGVIAGILRSVTGDAAALLHGRSRTFSHAAAARPPEDPQLLQVVGELSSSAFAAEAIVLAAADAQDRAFAAAVDGAVDPALGHEASLRAAQAKVVVDALALEAASRLFEVGGSSAARQSAQLDRHWRNIRTLASHNPALYKARAIGDYEANGRELPRNAYF</sequence>
<keyword evidence="2" id="KW-0560">Oxidoreductase</keyword>
<dbReference type="Pfam" id="PF02770">
    <property type="entry name" value="Acyl-CoA_dh_M"/>
    <property type="match status" value="1"/>
</dbReference>
<dbReference type="GO" id="GO:0033539">
    <property type="term" value="P:fatty acid beta-oxidation using acyl-CoA dehydrogenase"/>
    <property type="evidence" value="ECO:0007669"/>
    <property type="project" value="TreeGrafter"/>
</dbReference>
<protein>
    <submittedName>
        <fullName evidence="5">Acyl-CoA dehydrogenase</fullName>
    </submittedName>
</protein>
<evidence type="ECO:0000313" key="6">
    <source>
        <dbReference type="Proteomes" id="UP000199250"/>
    </source>
</evidence>
<evidence type="ECO:0000313" key="5">
    <source>
        <dbReference type="EMBL" id="SEJ10188.1"/>
    </source>
</evidence>
<dbReference type="Proteomes" id="UP000199250">
    <property type="component" value="Unassembled WGS sequence"/>
</dbReference>
<dbReference type="GO" id="GO:0050660">
    <property type="term" value="F:flavin adenine dinucleotide binding"/>
    <property type="evidence" value="ECO:0007669"/>
    <property type="project" value="InterPro"/>
</dbReference>
<dbReference type="PIRSF" id="PIRSF016578">
    <property type="entry name" value="HsaA"/>
    <property type="match status" value="1"/>
</dbReference>
<feature type="domain" description="Acyl-CoA dehydrogenase C-terminal" evidence="4">
    <location>
        <begin position="259"/>
        <end position="391"/>
    </location>
</feature>
<organism evidence="5 6">
    <name type="scientific">Azotobacter beijerinckii</name>
    <dbReference type="NCBI Taxonomy" id="170623"/>
    <lineage>
        <taxon>Bacteria</taxon>
        <taxon>Pseudomonadati</taxon>
        <taxon>Pseudomonadota</taxon>
        <taxon>Gammaproteobacteria</taxon>
        <taxon>Pseudomonadales</taxon>
        <taxon>Pseudomonadaceae</taxon>
        <taxon>Azotobacter</taxon>
    </lineage>
</organism>
<dbReference type="SUPFAM" id="SSF47203">
    <property type="entry name" value="Acyl-CoA dehydrogenase C-terminal domain-like"/>
    <property type="match status" value="1"/>
</dbReference>
<dbReference type="AlphaFoldDB" id="A0A1H6VZU3"/>
<proteinExistence type="predicted"/>
<name>A0A1H6VZU3_9GAMM</name>
<dbReference type="RefSeq" id="WP_090732570.1">
    <property type="nucleotide sequence ID" value="NZ_FNYQ01000048.1"/>
</dbReference>
<keyword evidence="1" id="KW-0285">Flavoprotein</keyword>
<dbReference type="InterPro" id="IPR006091">
    <property type="entry name" value="Acyl-CoA_Oxase/DH_mid-dom"/>
</dbReference>
<dbReference type="Gene3D" id="2.40.110.10">
    <property type="entry name" value="Butyryl-CoA Dehydrogenase, subunit A, domain 2"/>
    <property type="match status" value="1"/>
</dbReference>
<accession>A0A1H6VZU3</accession>
<dbReference type="InterPro" id="IPR009100">
    <property type="entry name" value="AcylCoA_DH/oxidase_NM_dom_sf"/>
</dbReference>
<dbReference type="OrthoDB" id="6184213at2"/>
<dbReference type="SUPFAM" id="SSF56645">
    <property type="entry name" value="Acyl-CoA dehydrogenase NM domain-like"/>
    <property type="match status" value="1"/>
</dbReference>
<evidence type="ECO:0000259" key="4">
    <source>
        <dbReference type="Pfam" id="PF08028"/>
    </source>
</evidence>
<evidence type="ECO:0000256" key="2">
    <source>
        <dbReference type="ARBA" id="ARBA00023002"/>
    </source>
</evidence>
<evidence type="ECO:0000259" key="3">
    <source>
        <dbReference type="Pfam" id="PF02770"/>
    </source>
</evidence>
<dbReference type="Gene3D" id="1.10.540.10">
    <property type="entry name" value="Acyl-CoA dehydrogenase/oxidase, N-terminal domain"/>
    <property type="match status" value="1"/>
</dbReference>
<dbReference type="GO" id="GO:0016712">
    <property type="term" value="F:oxidoreductase activity, acting on paired donors, with incorporation or reduction of molecular oxygen, reduced flavin or flavoprotein as one donor, and incorporation of one atom of oxygen"/>
    <property type="evidence" value="ECO:0007669"/>
    <property type="project" value="TreeGrafter"/>
</dbReference>
<dbReference type="Pfam" id="PF08028">
    <property type="entry name" value="Acyl-CoA_dh_2"/>
    <property type="match status" value="1"/>
</dbReference>